<evidence type="ECO:0000313" key="1">
    <source>
        <dbReference type="EMBL" id="KAE8250647.1"/>
    </source>
</evidence>
<dbReference type="Proteomes" id="UP000077521">
    <property type="component" value="Unassembled WGS sequence"/>
</dbReference>
<sequence length="98" mass="11035">MTTSLRPIKFTTHLSISSDIVIGEESTTKENFQELLAHILNFKADPIESKVLLWGRDIQPAGAYVLTQQPFATKPPRIHINETTCLRQIPEEFDGSDP</sequence>
<protein>
    <submittedName>
        <fullName evidence="1">Uncharacterized protein</fullName>
    </submittedName>
</protein>
<name>A0A177T859_9BASI</name>
<dbReference type="AlphaFoldDB" id="A0A177T859"/>
<keyword evidence="2" id="KW-1185">Reference proteome</keyword>
<reference evidence="1" key="1">
    <citation type="submission" date="2016-04" db="EMBL/GenBank/DDBJ databases">
        <authorList>
            <person name="Nguyen H.D."/>
            <person name="Samba Siva P."/>
            <person name="Cullis J."/>
            <person name="Levesque C.A."/>
            <person name="Hambleton S."/>
        </authorList>
    </citation>
    <scope>NUCLEOTIDE SEQUENCE</scope>
    <source>
        <strain evidence="1">DAOMC 236416</strain>
    </source>
</reference>
<gene>
    <name evidence="1" type="ORF">A4X13_0g4529</name>
</gene>
<evidence type="ECO:0000313" key="2">
    <source>
        <dbReference type="Proteomes" id="UP000077521"/>
    </source>
</evidence>
<proteinExistence type="predicted"/>
<dbReference type="EMBL" id="LWDF02000302">
    <property type="protein sequence ID" value="KAE8250647.1"/>
    <property type="molecule type" value="Genomic_DNA"/>
</dbReference>
<reference evidence="1" key="2">
    <citation type="journal article" date="2019" name="IMA Fungus">
        <title>Genome sequencing and comparison of five Tilletia species to identify candidate genes for the detection of regulated species infecting wheat.</title>
        <authorList>
            <person name="Nguyen H.D.T."/>
            <person name="Sultana T."/>
            <person name="Kesanakurti P."/>
            <person name="Hambleton S."/>
        </authorList>
    </citation>
    <scope>NUCLEOTIDE SEQUENCE</scope>
    <source>
        <strain evidence="1">DAOMC 236416</strain>
    </source>
</reference>
<organism evidence="1 2">
    <name type="scientific">Tilletia indica</name>
    <dbReference type="NCBI Taxonomy" id="43049"/>
    <lineage>
        <taxon>Eukaryota</taxon>
        <taxon>Fungi</taxon>
        <taxon>Dikarya</taxon>
        <taxon>Basidiomycota</taxon>
        <taxon>Ustilaginomycotina</taxon>
        <taxon>Exobasidiomycetes</taxon>
        <taxon>Tilletiales</taxon>
        <taxon>Tilletiaceae</taxon>
        <taxon>Tilletia</taxon>
    </lineage>
</organism>
<comment type="caution">
    <text evidence="1">The sequence shown here is derived from an EMBL/GenBank/DDBJ whole genome shotgun (WGS) entry which is preliminary data.</text>
</comment>
<accession>A0A177T859</accession>